<dbReference type="Proteomes" id="UP001281761">
    <property type="component" value="Unassembled WGS sequence"/>
</dbReference>
<dbReference type="SUPFAM" id="SSF51126">
    <property type="entry name" value="Pectin lyase-like"/>
    <property type="match status" value="1"/>
</dbReference>
<feature type="compositionally biased region" description="Polar residues" evidence="1">
    <location>
        <begin position="275"/>
        <end position="292"/>
    </location>
</feature>
<feature type="region of interest" description="Disordered" evidence="1">
    <location>
        <begin position="271"/>
        <end position="297"/>
    </location>
</feature>
<evidence type="ECO:0000313" key="3">
    <source>
        <dbReference type="Proteomes" id="UP001281761"/>
    </source>
</evidence>
<evidence type="ECO:0008006" key="4">
    <source>
        <dbReference type="Google" id="ProtNLM"/>
    </source>
</evidence>
<organism evidence="2 3">
    <name type="scientific">Blattamonas nauphoetae</name>
    <dbReference type="NCBI Taxonomy" id="2049346"/>
    <lineage>
        <taxon>Eukaryota</taxon>
        <taxon>Metamonada</taxon>
        <taxon>Preaxostyla</taxon>
        <taxon>Oxymonadida</taxon>
        <taxon>Blattamonas</taxon>
    </lineage>
</organism>
<dbReference type="EMBL" id="JARBJD010000052">
    <property type="protein sequence ID" value="KAK2956752.1"/>
    <property type="molecule type" value="Genomic_DNA"/>
</dbReference>
<comment type="caution">
    <text evidence="2">The sequence shown here is derived from an EMBL/GenBank/DDBJ whole genome shotgun (WGS) entry which is preliminary data.</text>
</comment>
<evidence type="ECO:0000256" key="1">
    <source>
        <dbReference type="SAM" id="MobiDB-lite"/>
    </source>
</evidence>
<gene>
    <name evidence="2" type="ORF">BLNAU_8205</name>
</gene>
<reference evidence="2 3" key="1">
    <citation type="journal article" date="2022" name="bioRxiv">
        <title>Genomics of Preaxostyla Flagellates Illuminates Evolutionary Transitions and the Path Towards Mitochondrial Loss.</title>
        <authorList>
            <person name="Novak L.V.F."/>
            <person name="Treitli S.C."/>
            <person name="Pyrih J."/>
            <person name="Halakuc P."/>
            <person name="Pipaliya S.V."/>
            <person name="Vacek V."/>
            <person name="Brzon O."/>
            <person name="Soukal P."/>
            <person name="Eme L."/>
            <person name="Dacks J.B."/>
            <person name="Karnkowska A."/>
            <person name="Elias M."/>
            <person name="Hampl V."/>
        </authorList>
    </citation>
    <scope>NUCLEOTIDE SEQUENCE [LARGE SCALE GENOMIC DNA]</scope>
    <source>
        <strain evidence="2">NAU3</strain>
        <tissue evidence="2">Gut</tissue>
    </source>
</reference>
<proteinExistence type="predicted"/>
<accession>A0ABQ9XZ31</accession>
<evidence type="ECO:0000313" key="2">
    <source>
        <dbReference type="EMBL" id="KAK2956752.1"/>
    </source>
</evidence>
<keyword evidence="3" id="KW-1185">Reference proteome</keyword>
<protein>
    <recommendedName>
        <fullName evidence="4">Right handed beta helix domain-containing protein</fullName>
    </recommendedName>
</protein>
<dbReference type="InterPro" id="IPR011050">
    <property type="entry name" value="Pectin_lyase_fold/virulence"/>
</dbReference>
<name>A0ABQ9XZ31_9EUKA</name>
<sequence length="1081" mass="115388">MPLPIGTYIGDSIDIAHRWMELTGEQPKEIYSLKTVLITSSESDDNSNTDDEQRQHFGSCMFSLTNSTLSLKSLNFSLLDNSVEGRQQMNEGRSPRLAIVSSSMLLISESRIDQSPWTSAILISASTLEESTTESSVVLMKCSFSNNVGQLRGIVETSTFPSFGGSVSVSIVGCSFNSQAVLGHDGIGLSLMRTADQSGDEVGRLSSSLIGCSFVNMSSIGSSCQPRLPHLSQKMLGCVVSLTSSHLSGSTIRDVNNGGSVLCSNSSFSSLLSSPNTDSTQGTVTLPGTSTPEPFEDSKAYSFDKDSGTETTSITFSHCHFTGDKYPSARPITFDEYPGTVSILSCSFDNIASVDLGGAVSYELWTRQNHLCFKVELSNFTSCSASEDGGAMWICVADDFLIDSCLFDRCSTTDPFSAEGGGLCVTGFSSVEHVPKFELFDCVFADCQARQGGGIYIVTTIEMSVLDTKFERCGVDTVSGGKPLHQLHVQTSGKCYCLCFPRISVVKTSHLTLETVVLKIKFNSRFHTAIFGCCIQIPDCANKGVTIGQSEIVSNGGCSPLVVENTGEGGESCVVIDGCSHWSSTSPSLLPFVSFARSLSSPSIGQHASFGLDCVCISGCGLSMTNANLVLGSGPLFDFGQIGSDNTDLPTISTTLSASSLTNTTSPSLSHRSASVCRVDWIQRVCGSCVMKSTNHLYGTTINDMNRGGSLLSHNTTFTECHTPSHSSPNTQTDYNGQHFTSQKEFTEDSTHSFSLCTFDGYSSDLGGAIGVHMSYVNLHVKQCSFRSCHSEDEGGGIKYFGRGGSVVVSISESSFSGCSATNSAGSVAILLPPDVTISDCIFLDSSAQESSSGALLVTGGNTPNTNTISNCLFENCRLTDGSDKSDGGGAVCLERCVPLKLMCLQFRGCFANTETGHDVYVEYDEFDPDMIEFCETDLPGENRFVVRIKSTGLYSDSSELLTKPAKATAVAELSETHTTSDATFTLALSNWITGDVLILLSNEDSSRTPVSGQAPNIGRVLKFTFSDPDTSAFTGPVGETKLFQGDLSDYKLVNGYLNGHLFSDKYRGCINYVPSGFLDI</sequence>